<comment type="subcellular location">
    <subcellularLocation>
        <location evidence="1">Nucleus</location>
    </subcellularLocation>
</comment>
<keyword evidence="6 10" id="KW-0863">Zinc-finger</keyword>
<evidence type="ECO:0000256" key="7">
    <source>
        <dbReference type="ARBA" id="ARBA00022786"/>
    </source>
</evidence>
<dbReference type="Gene3D" id="3.30.40.10">
    <property type="entry name" value="Zinc/RING finger domain, C3HC4 (zinc finger)"/>
    <property type="match status" value="1"/>
</dbReference>
<comment type="pathway">
    <text evidence="2">Protein modification; protein sumoylation.</text>
</comment>
<dbReference type="GO" id="GO:0005634">
    <property type="term" value="C:nucleus"/>
    <property type="evidence" value="ECO:0007669"/>
    <property type="project" value="UniProtKB-SubCell"/>
</dbReference>
<keyword evidence="4" id="KW-0808">Transferase</keyword>
<dbReference type="SUPFAM" id="SSF57850">
    <property type="entry name" value="RING/U-box"/>
    <property type="match status" value="1"/>
</dbReference>
<protein>
    <recommendedName>
        <fullName evidence="11">SP-RING-type domain-containing protein</fullName>
    </recommendedName>
</protein>
<keyword evidence="5" id="KW-0479">Metal-binding</keyword>
<feature type="domain" description="SP-RING-type" evidence="11">
    <location>
        <begin position="144"/>
        <end position="232"/>
    </location>
</feature>
<dbReference type="Pfam" id="PF11789">
    <property type="entry name" value="zf-Nse"/>
    <property type="match status" value="1"/>
</dbReference>
<comment type="caution">
    <text evidence="12">The sequence shown here is derived from an EMBL/GenBank/DDBJ whole genome shotgun (WGS) entry which is preliminary data.</text>
</comment>
<comment type="similarity">
    <text evidence="3">Belongs to the NSE2 family.</text>
</comment>
<name>A0AAV6Y0Y5_9LAMI</name>
<evidence type="ECO:0000256" key="3">
    <source>
        <dbReference type="ARBA" id="ARBA00008212"/>
    </source>
</evidence>
<evidence type="ECO:0000256" key="6">
    <source>
        <dbReference type="ARBA" id="ARBA00022771"/>
    </source>
</evidence>
<dbReference type="GO" id="GO:0008270">
    <property type="term" value="F:zinc ion binding"/>
    <property type="evidence" value="ECO:0007669"/>
    <property type="project" value="UniProtKB-KW"/>
</dbReference>
<evidence type="ECO:0000256" key="8">
    <source>
        <dbReference type="ARBA" id="ARBA00022833"/>
    </source>
</evidence>
<dbReference type="GO" id="GO:0000724">
    <property type="term" value="P:double-strand break repair via homologous recombination"/>
    <property type="evidence" value="ECO:0007669"/>
    <property type="project" value="InterPro"/>
</dbReference>
<evidence type="ECO:0000259" key="11">
    <source>
        <dbReference type="PROSITE" id="PS51044"/>
    </source>
</evidence>
<dbReference type="PANTHER" id="PTHR21330:SF1">
    <property type="entry name" value="E3 SUMO-PROTEIN LIGASE NSE2"/>
    <property type="match status" value="1"/>
</dbReference>
<gene>
    <name evidence="12" type="ORF">BUALT_Bualt03G0140700</name>
</gene>
<evidence type="ECO:0000256" key="9">
    <source>
        <dbReference type="ARBA" id="ARBA00023242"/>
    </source>
</evidence>
<dbReference type="GO" id="GO:0030915">
    <property type="term" value="C:Smc5-Smc6 complex"/>
    <property type="evidence" value="ECO:0007669"/>
    <property type="project" value="InterPro"/>
</dbReference>
<dbReference type="PROSITE" id="PS51044">
    <property type="entry name" value="ZF_SP_RING"/>
    <property type="match status" value="1"/>
</dbReference>
<dbReference type="Proteomes" id="UP000826271">
    <property type="component" value="Unassembled WGS sequence"/>
</dbReference>
<dbReference type="InterPro" id="IPR026846">
    <property type="entry name" value="Nse2(Mms21)"/>
</dbReference>
<dbReference type="CDD" id="cd16651">
    <property type="entry name" value="SPL-RING_NSE2"/>
    <property type="match status" value="1"/>
</dbReference>
<reference evidence="12" key="1">
    <citation type="submission" date="2019-10" db="EMBL/GenBank/DDBJ databases">
        <authorList>
            <person name="Zhang R."/>
            <person name="Pan Y."/>
            <person name="Wang J."/>
            <person name="Ma R."/>
            <person name="Yu S."/>
        </authorList>
    </citation>
    <scope>NUCLEOTIDE SEQUENCE</scope>
    <source>
        <strain evidence="12">LA-IB0</strain>
        <tissue evidence="12">Leaf</tissue>
    </source>
</reference>
<keyword evidence="7" id="KW-0833">Ubl conjugation pathway</keyword>
<evidence type="ECO:0000256" key="5">
    <source>
        <dbReference type="ARBA" id="ARBA00022723"/>
    </source>
</evidence>
<sequence length="253" mass="28088">MASTSAPPRNNAAYGRITTAASTIYSDNQTLIGEIRKATLMMKEIAVDLESDNKSEMVKELEDGVLELVKASDECTHLSNAIQSIGNEYQPGTELTNFSKLLDDKIKRLKAGSSSAPQNHQWLRQFREAIWNVHHAGQLMPGEDQEDIVMTSTECSLLNLTCPLTGKPVTEIADPVRSMDCKHIYEKKAIMQYIRSKASQGQCPVAGCPKRLRADRVGCDPLMLIEIDEMRSLNKQNARADAIEDFTGLDEED</sequence>
<keyword evidence="8" id="KW-0862">Zinc</keyword>
<evidence type="ECO:0000313" key="12">
    <source>
        <dbReference type="EMBL" id="KAG8386359.1"/>
    </source>
</evidence>
<dbReference type="InterPro" id="IPR004181">
    <property type="entry name" value="Znf_MIZ"/>
</dbReference>
<dbReference type="AlphaFoldDB" id="A0AAV6Y0Y5"/>
<keyword evidence="13" id="KW-1185">Reference proteome</keyword>
<dbReference type="GO" id="GO:0016925">
    <property type="term" value="P:protein sumoylation"/>
    <property type="evidence" value="ECO:0007669"/>
    <property type="project" value="TreeGrafter"/>
</dbReference>
<dbReference type="InterPro" id="IPR013083">
    <property type="entry name" value="Znf_RING/FYVE/PHD"/>
</dbReference>
<dbReference type="GO" id="GO:0061665">
    <property type="term" value="F:SUMO ligase activity"/>
    <property type="evidence" value="ECO:0007669"/>
    <property type="project" value="TreeGrafter"/>
</dbReference>
<accession>A0AAV6Y0Y5</accession>
<evidence type="ECO:0000256" key="2">
    <source>
        <dbReference type="ARBA" id="ARBA00004718"/>
    </source>
</evidence>
<evidence type="ECO:0000313" key="13">
    <source>
        <dbReference type="Proteomes" id="UP000826271"/>
    </source>
</evidence>
<organism evidence="12 13">
    <name type="scientific">Buddleja alternifolia</name>
    <dbReference type="NCBI Taxonomy" id="168488"/>
    <lineage>
        <taxon>Eukaryota</taxon>
        <taxon>Viridiplantae</taxon>
        <taxon>Streptophyta</taxon>
        <taxon>Embryophyta</taxon>
        <taxon>Tracheophyta</taxon>
        <taxon>Spermatophyta</taxon>
        <taxon>Magnoliopsida</taxon>
        <taxon>eudicotyledons</taxon>
        <taxon>Gunneridae</taxon>
        <taxon>Pentapetalae</taxon>
        <taxon>asterids</taxon>
        <taxon>lamiids</taxon>
        <taxon>Lamiales</taxon>
        <taxon>Scrophulariaceae</taxon>
        <taxon>Buddlejeae</taxon>
        <taxon>Buddleja</taxon>
    </lineage>
</organism>
<dbReference type="PANTHER" id="PTHR21330">
    <property type="entry name" value="E3 SUMO-PROTEIN LIGASE NSE2"/>
    <property type="match status" value="1"/>
</dbReference>
<evidence type="ECO:0000256" key="10">
    <source>
        <dbReference type="PROSITE-ProRule" id="PRU00452"/>
    </source>
</evidence>
<keyword evidence="9" id="KW-0539">Nucleus</keyword>
<evidence type="ECO:0000256" key="4">
    <source>
        <dbReference type="ARBA" id="ARBA00022679"/>
    </source>
</evidence>
<evidence type="ECO:0000256" key="1">
    <source>
        <dbReference type="ARBA" id="ARBA00004123"/>
    </source>
</evidence>
<dbReference type="EMBL" id="WHWC01000003">
    <property type="protein sequence ID" value="KAG8386359.1"/>
    <property type="molecule type" value="Genomic_DNA"/>
</dbReference>
<proteinExistence type="inferred from homology"/>